<dbReference type="Proteomes" id="UP000326799">
    <property type="component" value="Unassembled WGS sequence"/>
</dbReference>
<organism evidence="1 2">
    <name type="scientific">Aspergillus novoparasiticus</name>
    <dbReference type="NCBI Taxonomy" id="986946"/>
    <lineage>
        <taxon>Eukaryota</taxon>
        <taxon>Fungi</taxon>
        <taxon>Dikarya</taxon>
        <taxon>Ascomycota</taxon>
        <taxon>Pezizomycotina</taxon>
        <taxon>Eurotiomycetes</taxon>
        <taxon>Eurotiomycetidae</taxon>
        <taxon>Eurotiales</taxon>
        <taxon>Aspergillaceae</taxon>
        <taxon>Aspergillus</taxon>
        <taxon>Aspergillus subgen. Circumdati</taxon>
    </lineage>
</organism>
<dbReference type="EMBL" id="ML733434">
    <property type="protein sequence ID" value="KAB8219919.1"/>
    <property type="molecule type" value="Genomic_DNA"/>
</dbReference>
<keyword evidence="2" id="KW-1185">Reference proteome</keyword>
<protein>
    <submittedName>
        <fullName evidence="1">Uncharacterized protein</fullName>
    </submittedName>
</protein>
<proteinExistence type="predicted"/>
<name>A0A5N6ERN8_9EURO</name>
<accession>A0A5N6ERN8</accession>
<evidence type="ECO:0000313" key="2">
    <source>
        <dbReference type="Proteomes" id="UP000326799"/>
    </source>
</evidence>
<gene>
    <name evidence="1" type="ORF">BDV33DRAFT_173131</name>
</gene>
<dbReference type="AlphaFoldDB" id="A0A5N6ERN8"/>
<reference evidence="1 2" key="1">
    <citation type="submission" date="2019-04" db="EMBL/GenBank/DDBJ databases">
        <title>Fungal friends and foes A comparative genomics study of 23 Aspergillus species from section Flavi.</title>
        <authorList>
            <consortium name="DOE Joint Genome Institute"/>
            <person name="Kjaerbolling I."/>
            <person name="Vesth T.C."/>
            <person name="Frisvad J.C."/>
            <person name="Nybo J.L."/>
            <person name="Theobald S."/>
            <person name="Kildgaard S."/>
            <person name="Petersen T.I."/>
            <person name="Kuo A."/>
            <person name="Sato A."/>
            <person name="Lyhne E.K."/>
            <person name="Kogle M.E."/>
            <person name="Wiebenga A."/>
            <person name="Kun R.S."/>
            <person name="Lubbers R.J."/>
            <person name="Makela M.R."/>
            <person name="Barry K."/>
            <person name="Chovatia M."/>
            <person name="Clum A."/>
            <person name="Daum C."/>
            <person name="Haridas S."/>
            <person name="He G."/>
            <person name="LaButti K."/>
            <person name="Lipzen A."/>
            <person name="Mondo S."/>
            <person name="Pangilinan J."/>
            <person name="Riley R."/>
            <person name="Salamov A."/>
            <person name="Simmons B.A."/>
            <person name="Magnuson J.K."/>
            <person name="Henrissat B."/>
            <person name="Mortensen U.H."/>
            <person name="Larsen T.O."/>
            <person name="De vries R.P."/>
            <person name="Grigoriev I.V."/>
            <person name="Machida M."/>
            <person name="Baker S.E."/>
            <person name="Andersen M.R."/>
        </authorList>
    </citation>
    <scope>NUCLEOTIDE SEQUENCE [LARGE SCALE GENOMIC DNA]</scope>
    <source>
        <strain evidence="1 2">CBS 126849</strain>
    </source>
</reference>
<sequence>MVQLISLGFLSYNQAHVGPIQPFFLATPQRIILLTCIWDMVRGPVLTFKIDQLPTDAPYHQDERRFGLLATTEDLLDTWGPGGFIVHRHLSENPRAISISGGVIYAPRENASKFHWSPTANIEHMPLAHLNPRSKICVGSLVAVNPNCNVNEQECWETSMDPFQRETMTVGVCRACGCAHKI</sequence>
<evidence type="ECO:0000313" key="1">
    <source>
        <dbReference type="EMBL" id="KAB8219919.1"/>
    </source>
</evidence>